<dbReference type="PANTHER" id="PTHR18929:SF189">
    <property type="entry name" value="PROTEIN DISULFIDE ISOMERASE-LIKE 1-5-RELATED"/>
    <property type="match status" value="1"/>
</dbReference>
<evidence type="ECO:0000256" key="9">
    <source>
        <dbReference type="ARBA" id="ARBA00023180"/>
    </source>
</evidence>
<evidence type="ECO:0000256" key="14">
    <source>
        <dbReference type="SAM" id="SignalP"/>
    </source>
</evidence>
<keyword evidence="7" id="KW-0256">Endoplasmic reticulum</keyword>
<dbReference type="InterPro" id="IPR036249">
    <property type="entry name" value="Thioredoxin-like_sf"/>
</dbReference>
<dbReference type="CDD" id="cd02995">
    <property type="entry name" value="PDI_a_PDI_a'_C"/>
    <property type="match status" value="1"/>
</dbReference>
<dbReference type="GO" id="GO:0003756">
    <property type="term" value="F:protein disulfide isomerase activity"/>
    <property type="evidence" value="ECO:0007669"/>
    <property type="project" value="UniProtKB-EC"/>
</dbReference>
<comment type="catalytic activity">
    <reaction evidence="1">
        <text>Catalyzes the rearrangement of -S-S- bonds in proteins.</text>
        <dbReference type="EC" id="5.3.4.1"/>
    </reaction>
</comment>
<keyword evidence="11" id="KW-0676">Redox-active center</keyword>
<dbReference type="EMBL" id="GGEC01050351">
    <property type="protein sequence ID" value="MBX30835.1"/>
    <property type="molecule type" value="Transcribed_RNA"/>
</dbReference>
<keyword evidence="9" id="KW-0325">Glycoprotein</keyword>
<evidence type="ECO:0000256" key="8">
    <source>
        <dbReference type="ARBA" id="ARBA00023157"/>
    </source>
</evidence>
<evidence type="ECO:0000256" key="5">
    <source>
        <dbReference type="ARBA" id="ARBA00022729"/>
    </source>
</evidence>
<dbReference type="EC" id="5.3.4.1" evidence="4"/>
<feature type="region of interest" description="Disordered" evidence="13">
    <location>
        <begin position="33"/>
        <end position="52"/>
    </location>
</feature>
<comment type="similarity">
    <text evidence="3">Belongs to the protein disulfide isomerase family.</text>
</comment>
<sequence length="548" mass="61818">MFCGKRRSSFILFTLTILLLLTFTISTKATEEDAEIDGHNQESRIDVDNNDDDELEELLAIDEQEEQEGEEPQQQGDQQKEAEVLSKAQRIVLELNTDSSRRVIEENEFVLVLGYAPWSARSAELMPQFAVAANKLKELGSSLVMAKLDGERYPKAASMIGIKGFPTLVLFVNGSSRAYTGGFSGEDIVIWARKRTGVPVIRISSATVAEEFRRMHQIFVLGLFEKFEGPAYEEFVKVATSDNELQFVELNDIAVAKTLFPDIKVTNHFIGIVKSEPERYTAYEGSYEKEKILDFLDHNKFPLVTKLTELNSARVYTSPVKLQVMIFAEDSELKNLTEPLQEVARKFKSKIMFINVDIADENLAKPFLTLFGLEDSENTVVAAFDNRISAKYLLESDPTASSIEEFCLRLVNDNLPPYFKSQPIPNNKDALVLAIVGKTFDELVLRNPMNVLLEVYAPWCVNCENTKKQIEKLAKHFKGSENIVFARIDASTNEHPELQVNDYPTLLFYPAGDKANPIKFSTKSSSKDLAAVINKYLRTNEQVAKDEL</sequence>
<evidence type="ECO:0000256" key="7">
    <source>
        <dbReference type="ARBA" id="ARBA00022824"/>
    </source>
</evidence>
<protein>
    <recommendedName>
        <fullName evidence="4">protein disulfide-isomerase</fullName>
        <ecNumber evidence="4">5.3.4.1</ecNumber>
    </recommendedName>
</protein>
<dbReference type="FunFam" id="3.40.30.10:FF:000201">
    <property type="entry name" value="Protein disulfide isomerase-like 1-5"/>
    <property type="match status" value="1"/>
</dbReference>
<dbReference type="Pfam" id="PF13848">
    <property type="entry name" value="Thioredoxin_6"/>
    <property type="match status" value="1"/>
</dbReference>
<feature type="domain" description="Thioredoxin" evidence="15">
    <location>
        <begin position="409"/>
        <end position="538"/>
    </location>
</feature>
<evidence type="ECO:0000256" key="1">
    <source>
        <dbReference type="ARBA" id="ARBA00001182"/>
    </source>
</evidence>
<dbReference type="GO" id="GO:0006457">
    <property type="term" value="P:protein folding"/>
    <property type="evidence" value="ECO:0007669"/>
    <property type="project" value="TreeGrafter"/>
</dbReference>
<reference evidence="16" key="1">
    <citation type="submission" date="2018-02" db="EMBL/GenBank/DDBJ databases">
        <title>Rhizophora mucronata_Transcriptome.</title>
        <authorList>
            <person name="Meera S.P."/>
            <person name="Sreeshan A."/>
            <person name="Augustine A."/>
        </authorList>
    </citation>
    <scope>NUCLEOTIDE SEQUENCE</scope>
    <source>
        <tissue evidence="16">Leaf</tissue>
    </source>
</reference>
<dbReference type="FunFam" id="3.40.30.10:FF:000042">
    <property type="entry name" value="protein disulfide-isomerase A2"/>
    <property type="match status" value="1"/>
</dbReference>
<dbReference type="CDD" id="cd02981">
    <property type="entry name" value="PDI_b_family"/>
    <property type="match status" value="1"/>
</dbReference>
<evidence type="ECO:0000256" key="4">
    <source>
        <dbReference type="ARBA" id="ARBA00012723"/>
    </source>
</evidence>
<feature type="signal peptide" evidence="14">
    <location>
        <begin position="1"/>
        <end position="29"/>
    </location>
</feature>
<dbReference type="FunFam" id="3.40.30.10:FF:000204">
    <property type="entry name" value="Protein disulfide isomerase-like 1-6"/>
    <property type="match status" value="1"/>
</dbReference>
<evidence type="ECO:0000259" key="15">
    <source>
        <dbReference type="PROSITE" id="PS51352"/>
    </source>
</evidence>
<dbReference type="GO" id="GO:0005788">
    <property type="term" value="C:endoplasmic reticulum lumen"/>
    <property type="evidence" value="ECO:0007669"/>
    <property type="project" value="UniProtKB-SubCell"/>
</dbReference>
<organism evidence="16">
    <name type="scientific">Rhizophora mucronata</name>
    <name type="common">Asiatic mangrove</name>
    <dbReference type="NCBI Taxonomy" id="61149"/>
    <lineage>
        <taxon>Eukaryota</taxon>
        <taxon>Viridiplantae</taxon>
        <taxon>Streptophyta</taxon>
        <taxon>Embryophyta</taxon>
        <taxon>Tracheophyta</taxon>
        <taxon>Spermatophyta</taxon>
        <taxon>Magnoliopsida</taxon>
        <taxon>eudicotyledons</taxon>
        <taxon>Gunneridae</taxon>
        <taxon>Pentapetalae</taxon>
        <taxon>rosids</taxon>
        <taxon>fabids</taxon>
        <taxon>Malpighiales</taxon>
        <taxon>Rhizophoraceae</taxon>
        <taxon>Rhizophora</taxon>
    </lineage>
</organism>
<keyword evidence="5 14" id="KW-0732">Signal</keyword>
<keyword evidence="8" id="KW-1015">Disulfide bond</keyword>
<keyword evidence="6" id="KW-0677">Repeat</keyword>
<evidence type="ECO:0000256" key="10">
    <source>
        <dbReference type="ARBA" id="ARBA00023235"/>
    </source>
</evidence>
<feature type="compositionally biased region" description="Basic and acidic residues" evidence="13">
    <location>
        <begin position="36"/>
        <end position="47"/>
    </location>
</feature>
<evidence type="ECO:0000256" key="13">
    <source>
        <dbReference type="SAM" id="MobiDB-lite"/>
    </source>
</evidence>
<dbReference type="SUPFAM" id="SSF52833">
    <property type="entry name" value="Thioredoxin-like"/>
    <property type="match status" value="4"/>
</dbReference>
<feature type="chain" id="PRO_5015142855" description="protein disulfide-isomerase" evidence="14">
    <location>
        <begin position="30"/>
        <end position="548"/>
    </location>
</feature>
<accession>A0A2P2MKS7</accession>
<proteinExistence type="inferred from homology"/>
<comment type="subcellular location">
    <subcellularLocation>
        <location evidence="2">Endoplasmic reticulum lumen</location>
    </subcellularLocation>
</comment>
<name>A0A2P2MKS7_RHIMU</name>
<evidence type="ECO:0000256" key="11">
    <source>
        <dbReference type="ARBA" id="ARBA00023284"/>
    </source>
</evidence>
<dbReference type="Pfam" id="PF00085">
    <property type="entry name" value="Thioredoxin"/>
    <property type="match status" value="2"/>
</dbReference>
<dbReference type="PROSITE" id="PS51352">
    <property type="entry name" value="THIOREDOXIN_2"/>
    <property type="match status" value="2"/>
</dbReference>
<dbReference type="CDD" id="cd02961">
    <property type="entry name" value="PDI_a_family"/>
    <property type="match status" value="1"/>
</dbReference>
<dbReference type="Gene3D" id="3.40.30.10">
    <property type="entry name" value="Glutaredoxin"/>
    <property type="match status" value="4"/>
</dbReference>
<evidence type="ECO:0000256" key="3">
    <source>
        <dbReference type="ARBA" id="ARBA00006347"/>
    </source>
</evidence>
<dbReference type="AlphaFoldDB" id="A0A2P2MKS7"/>
<feature type="domain" description="Thioredoxin" evidence="15">
    <location>
        <begin position="58"/>
        <end position="197"/>
    </location>
</feature>
<dbReference type="PANTHER" id="PTHR18929">
    <property type="entry name" value="PROTEIN DISULFIDE ISOMERASE"/>
    <property type="match status" value="1"/>
</dbReference>
<evidence type="ECO:0000256" key="12">
    <source>
        <dbReference type="ARBA" id="ARBA00054003"/>
    </source>
</evidence>
<keyword evidence="10 16" id="KW-0413">Isomerase</keyword>
<comment type="function">
    <text evidence="12">Acts as a protein-folding catalyst that interacts with nascent polypeptides to catalyze the formation, isomerization, and reduction or oxidation of disulfide bonds.</text>
</comment>
<evidence type="ECO:0000313" key="16">
    <source>
        <dbReference type="EMBL" id="MBX30835.1"/>
    </source>
</evidence>
<evidence type="ECO:0000256" key="2">
    <source>
        <dbReference type="ARBA" id="ARBA00004319"/>
    </source>
</evidence>
<dbReference type="CDD" id="cd02982">
    <property type="entry name" value="PDI_b'_family"/>
    <property type="match status" value="1"/>
</dbReference>
<dbReference type="GO" id="GO:0034976">
    <property type="term" value="P:response to endoplasmic reticulum stress"/>
    <property type="evidence" value="ECO:0007669"/>
    <property type="project" value="TreeGrafter"/>
</dbReference>
<evidence type="ECO:0000256" key="6">
    <source>
        <dbReference type="ARBA" id="ARBA00022737"/>
    </source>
</evidence>
<dbReference type="FunFam" id="3.40.30.10:FF:000134">
    <property type="entry name" value="Protein disulfide-isomerase"/>
    <property type="match status" value="1"/>
</dbReference>
<dbReference type="InterPro" id="IPR013766">
    <property type="entry name" value="Thioredoxin_domain"/>
</dbReference>